<keyword evidence="3" id="KW-0378">Hydrolase</keyword>
<keyword evidence="1" id="KW-1277">Toxin-antitoxin system</keyword>
<dbReference type="InterPro" id="IPR037038">
    <property type="entry name" value="HepT-like_sf"/>
</dbReference>
<accession>A0A8T6QZL3</accession>
<evidence type="ECO:0000256" key="2">
    <source>
        <dbReference type="ARBA" id="ARBA00022722"/>
    </source>
</evidence>
<comment type="similarity">
    <text evidence="4">Belongs to the HepT RNase toxin family.</text>
</comment>
<evidence type="ECO:0000313" key="6">
    <source>
        <dbReference type="Proteomes" id="UP000287866"/>
    </source>
</evidence>
<reference evidence="5" key="1">
    <citation type="submission" date="2020-03" db="EMBL/GenBank/DDBJ databases">
        <title>Phycicoccus flavus sp. nov., a novel endophytic actinobacterium isolated from branch of Kandelia candel.</title>
        <authorList>
            <person name="Tuo L."/>
        </authorList>
    </citation>
    <scope>NUCLEOTIDE SEQUENCE</scope>
    <source>
        <strain evidence="5">CMS6Z-2</strain>
    </source>
</reference>
<sequence>MPRASIAGLRNVVVHEYSRVEPRLVLDIVEYQLADLAAALRT</sequence>
<gene>
    <name evidence="5" type="ORF">EPD83_000900</name>
</gene>
<dbReference type="RefSeq" id="WP_164896028.1">
    <property type="nucleotide sequence ID" value="NZ_SAYU02000001.1"/>
</dbReference>
<comment type="caution">
    <text evidence="5">The sequence shown here is derived from an EMBL/GenBank/DDBJ whole genome shotgun (WGS) entry which is preliminary data.</text>
</comment>
<dbReference type="InterPro" id="IPR008201">
    <property type="entry name" value="HepT-like"/>
</dbReference>
<dbReference type="Pfam" id="PF01934">
    <property type="entry name" value="HepT-like"/>
    <property type="match status" value="1"/>
</dbReference>
<dbReference type="GO" id="GO:0004540">
    <property type="term" value="F:RNA nuclease activity"/>
    <property type="evidence" value="ECO:0007669"/>
    <property type="project" value="InterPro"/>
</dbReference>
<dbReference type="Proteomes" id="UP000287866">
    <property type="component" value="Unassembled WGS sequence"/>
</dbReference>
<protein>
    <submittedName>
        <fullName evidence="5">DUF86 domain-containing protein</fullName>
    </submittedName>
</protein>
<evidence type="ECO:0000256" key="1">
    <source>
        <dbReference type="ARBA" id="ARBA00022649"/>
    </source>
</evidence>
<proteinExistence type="inferred from homology"/>
<evidence type="ECO:0000256" key="3">
    <source>
        <dbReference type="ARBA" id="ARBA00022801"/>
    </source>
</evidence>
<evidence type="ECO:0000256" key="4">
    <source>
        <dbReference type="ARBA" id="ARBA00024207"/>
    </source>
</evidence>
<dbReference type="GO" id="GO:0016787">
    <property type="term" value="F:hydrolase activity"/>
    <property type="evidence" value="ECO:0007669"/>
    <property type="project" value="UniProtKB-KW"/>
</dbReference>
<evidence type="ECO:0000313" key="5">
    <source>
        <dbReference type="EMBL" id="NHA66610.1"/>
    </source>
</evidence>
<dbReference type="GO" id="GO:0110001">
    <property type="term" value="C:toxin-antitoxin complex"/>
    <property type="evidence" value="ECO:0007669"/>
    <property type="project" value="InterPro"/>
</dbReference>
<dbReference type="AlphaFoldDB" id="A0A8T6QZL3"/>
<keyword evidence="2" id="KW-0540">Nuclease</keyword>
<dbReference type="EMBL" id="SAYU02000001">
    <property type="protein sequence ID" value="NHA66610.1"/>
    <property type="molecule type" value="Genomic_DNA"/>
</dbReference>
<keyword evidence="6" id="KW-1185">Reference proteome</keyword>
<dbReference type="Gene3D" id="1.20.120.580">
    <property type="entry name" value="bsu32300-like"/>
    <property type="match status" value="1"/>
</dbReference>
<name>A0A8T6QZL3_9MICO</name>
<organism evidence="5 6">
    <name type="scientific">Phycicoccus flavus</name>
    <dbReference type="NCBI Taxonomy" id="2502783"/>
    <lineage>
        <taxon>Bacteria</taxon>
        <taxon>Bacillati</taxon>
        <taxon>Actinomycetota</taxon>
        <taxon>Actinomycetes</taxon>
        <taxon>Micrococcales</taxon>
        <taxon>Intrasporangiaceae</taxon>
        <taxon>Phycicoccus</taxon>
    </lineage>
</organism>